<accession>A0A251UND2</accession>
<evidence type="ECO:0000313" key="2">
    <source>
        <dbReference type="Proteomes" id="UP000215914"/>
    </source>
</evidence>
<dbReference type="EMBL" id="CM007894">
    <property type="protein sequence ID" value="OTG24569.1"/>
    <property type="molecule type" value="Genomic_DNA"/>
</dbReference>
<reference evidence="2" key="1">
    <citation type="journal article" date="2017" name="Nature">
        <title>The sunflower genome provides insights into oil metabolism, flowering and Asterid evolution.</title>
        <authorList>
            <person name="Badouin H."/>
            <person name="Gouzy J."/>
            <person name="Grassa C.J."/>
            <person name="Murat F."/>
            <person name="Staton S.E."/>
            <person name="Cottret L."/>
            <person name="Lelandais-Briere C."/>
            <person name="Owens G.L."/>
            <person name="Carrere S."/>
            <person name="Mayjonade B."/>
            <person name="Legrand L."/>
            <person name="Gill N."/>
            <person name="Kane N.C."/>
            <person name="Bowers J.E."/>
            <person name="Hubner S."/>
            <person name="Bellec A."/>
            <person name="Berard A."/>
            <person name="Berges H."/>
            <person name="Blanchet N."/>
            <person name="Boniface M.C."/>
            <person name="Brunel D."/>
            <person name="Catrice O."/>
            <person name="Chaidir N."/>
            <person name="Claudel C."/>
            <person name="Donnadieu C."/>
            <person name="Faraut T."/>
            <person name="Fievet G."/>
            <person name="Helmstetter N."/>
            <person name="King M."/>
            <person name="Knapp S.J."/>
            <person name="Lai Z."/>
            <person name="Le Paslier M.C."/>
            <person name="Lippi Y."/>
            <person name="Lorenzon L."/>
            <person name="Mandel J.R."/>
            <person name="Marage G."/>
            <person name="Marchand G."/>
            <person name="Marquand E."/>
            <person name="Bret-Mestries E."/>
            <person name="Morien E."/>
            <person name="Nambeesan S."/>
            <person name="Nguyen T."/>
            <person name="Pegot-Espagnet P."/>
            <person name="Pouilly N."/>
            <person name="Raftis F."/>
            <person name="Sallet E."/>
            <person name="Schiex T."/>
            <person name="Thomas J."/>
            <person name="Vandecasteele C."/>
            <person name="Vares D."/>
            <person name="Vear F."/>
            <person name="Vautrin S."/>
            <person name="Crespi M."/>
            <person name="Mangin B."/>
            <person name="Burke J.M."/>
            <person name="Salse J."/>
            <person name="Munos S."/>
            <person name="Vincourt P."/>
            <person name="Rieseberg L.H."/>
            <person name="Langlade N.B."/>
        </authorList>
    </citation>
    <scope>NUCLEOTIDE SEQUENCE [LARGE SCALE GENOMIC DNA]</scope>
    <source>
        <strain evidence="2">cv. SF193</strain>
    </source>
</reference>
<dbReference type="AlphaFoldDB" id="A0A251UND2"/>
<evidence type="ECO:0000313" key="1">
    <source>
        <dbReference type="EMBL" id="OTG24569.1"/>
    </source>
</evidence>
<proteinExistence type="predicted"/>
<protein>
    <submittedName>
        <fullName evidence="1">Uncharacterized protein</fullName>
    </submittedName>
</protein>
<name>A0A251UND2_HELAN</name>
<gene>
    <name evidence="1" type="ORF">HannXRQ_Chr05g0138161</name>
</gene>
<keyword evidence="2" id="KW-1185">Reference proteome</keyword>
<sequence length="71" mass="8336">MDQEPYALIPVVSIGAHTRTRVTRMLSSQSRTQRFTVVRSGSDLRPLSVTRRFLFLCDTINRYKMNLLYRD</sequence>
<dbReference type="InParanoid" id="A0A251UND2"/>
<dbReference type="Proteomes" id="UP000215914">
    <property type="component" value="Chromosome 5"/>
</dbReference>
<organism evidence="1 2">
    <name type="scientific">Helianthus annuus</name>
    <name type="common">Common sunflower</name>
    <dbReference type="NCBI Taxonomy" id="4232"/>
    <lineage>
        <taxon>Eukaryota</taxon>
        <taxon>Viridiplantae</taxon>
        <taxon>Streptophyta</taxon>
        <taxon>Embryophyta</taxon>
        <taxon>Tracheophyta</taxon>
        <taxon>Spermatophyta</taxon>
        <taxon>Magnoliopsida</taxon>
        <taxon>eudicotyledons</taxon>
        <taxon>Gunneridae</taxon>
        <taxon>Pentapetalae</taxon>
        <taxon>asterids</taxon>
        <taxon>campanulids</taxon>
        <taxon>Asterales</taxon>
        <taxon>Asteraceae</taxon>
        <taxon>Asteroideae</taxon>
        <taxon>Heliantheae alliance</taxon>
        <taxon>Heliantheae</taxon>
        <taxon>Helianthus</taxon>
    </lineage>
</organism>